<dbReference type="InterPro" id="IPR036086">
    <property type="entry name" value="ParB/Sulfiredoxin_sf"/>
</dbReference>
<organism evidence="1 2">
    <name type="scientific">Psychracetigena formicireducens</name>
    <dbReference type="NCBI Taxonomy" id="2986056"/>
    <lineage>
        <taxon>Bacteria</taxon>
        <taxon>Bacillati</taxon>
        <taxon>Candidatus Lithacetigenota</taxon>
        <taxon>Candidatus Psychracetigena</taxon>
    </lineage>
</organism>
<evidence type="ECO:0000313" key="1">
    <source>
        <dbReference type="EMBL" id="MBT9145793.1"/>
    </source>
</evidence>
<dbReference type="SUPFAM" id="SSF110849">
    <property type="entry name" value="ParB/Sulfiredoxin"/>
    <property type="match status" value="1"/>
</dbReference>
<dbReference type="EMBL" id="QLTW01000174">
    <property type="protein sequence ID" value="MBT9145793.1"/>
    <property type="molecule type" value="Genomic_DNA"/>
</dbReference>
<proteinExistence type="predicted"/>
<accession>A0A9E2BHR1</accession>
<dbReference type="Proteomes" id="UP000811545">
    <property type="component" value="Unassembled WGS sequence"/>
</dbReference>
<dbReference type="AlphaFoldDB" id="A0A9E2BHR1"/>
<name>A0A9E2BHR1_PSYF1</name>
<protein>
    <recommendedName>
        <fullName evidence="3">ParB/Sulfiredoxin domain-containing protein</fullName>
    </recommendedName>
</protein>
<gene>
    <name evidence="1" type="ORF">DDT42_01670</name>
</gene>
<evidence type="ECO:0000313" key="2">
    <source>
        <dbReference type="Proteomes" id="UP000811545"/>
    </source>
</evidence>
<dbReference type="Gene3D" id="3.90.1530.10">
    <property type="entry name" value="Conserved hypothetical protein from pyrococcus furiosus pfu- 392566-001, ParB domain"/>
    <property type="match status" value="1"/>
</dbReference>
<evidence type="ECO:0008006" key="3">
    <source>
        <dbReference type="Google" id="ProtNLM"/>
    </source>
</evidence>
<sequence>MTWRNVSMAKKDESSMITWHTESRRIDDLVPYEGNPRQLTKKQVEDLQKSLELFNLAEIPTVNTDNTVIAGYQQLRTLQMLGRGKEEIYVRVPDRKLTREEIKEYNRNGDFIKKLWEIRKNTPQPIREYT</sequence>
<comment type="caution">
    <text evidence="1">The sequence shown here is derived from an EMBL/GenBank/DDBJ whole genome shotgun (WGS) entry which is preliminary data.</text>
</comment>
<reference evidence="1 2" key="1">
    <citation type="journal article" date="2021" name="bioRxiv">
        <title>Unique metabolic strategies in Hadean analogues reveal hints for primordial physiology.</title>
        <authorList>
            <person name="Nobu M.K."/>
            <person name="Nakai R."/>
            <person name="Tamazawa S."/>
            <person name="Mori H."/>
            <person name="Toyoda A."/>
            <person name="Ijiri A."/>
            <person name="Suzuki S."/>
            <person name="Kurokawa K."/>
            <person name="Kamagata Y."/>
            <person name="Tamaki H."/>
        </authorList>
    </citation>
    <scope>NUCLEOTIDE SEQUENCE [LARGE SCALE GENOMIC DNA]</scope>
    <source>
        <strain evidence="1">BS525</strain>
    </source>
</reference>